<organism evidence="1 2">
    <name type="scientific">Paramuricea clavata</name>
    <name type="common">Red gorgonian</name>
    <name type="synonym">Violescent sea-whip</name>
    <dbReference type="NCBI Taxonomy" id="317549"/>
    <lineage>
        <taxon>Eukaryota</taxon>
        <taxon>Metazoa</taxon>
        <taxon>Cnidaria</taxon>
        <taxon>Anthozoa</taxon>
        <taxon>Octocorallia</taxon>
        <taxon>Malacalcyonacea</taxon>
        <taxon>Plexauridae</taxon>
        <taxon>Paramuricea</taxon>
    </lineage>
</organism>
<evidence type="ECO:0000313" key="2">
    <source>
        <dbReference type="Proteomes" id="UP001152795"/>
    </source>
</evidence>
<dbReference type="AlphaFoldDB" id="A0A6S7K9J5"/>
<name>A0A6S7K9J5_PARCT</name>
<protein>
    <submittedName>
        <fullName evidence="1">Uncharacterized protein</fullName>
    </submittedName>
</protein>
<dbReference type="EMBL" id="CACRXK020024435">
    <property type="protein sequence ID" value="CAB4038650.1"/>
    <property type="molecule type" value="Genomic_DNA"/>
</dbReference>
<reference evidence="1" key="1">
    <citation type="submission" date="2020-04" db="EMBL/GenBank/DDBJ databases">
        <authorList>
            <person name="Alioto T."/>
            <person name="Alioto T."/>
            <person name="Gomez Garrido J."/>
        </authorList>
    </citation>
    <scope>NUCLEOTIDE SEQUENCE</scope>
    <source>
        <strain evidence="1">A484AB</strain>
    </source>
</reference>
<dbReference type="Proteomes" id="UP001152795">
    <property type="component" value="Unassembled WGS sequence"/>
</dbReference>
<comment type="caution">
    <text evidence="1">The sequence shown here is derived from an EMBL/GenBank/DDBJ whole genome shotgun (WGS) entry which is preliminary data.</text>
</comment>
<sequence length="206" mass="23858">MKLFQAAKILFTQRSDLLFPEYGDSNVLANDIGEFFVQKIERIHAGFDSSALETNHSSVPEFTELMSRFDSFDISNEENVEDLISKSCSLDPMRTSLVLKCQDILLSVITRMINLSLQSGVFRDEWKQALVQSQLKKSKTEAVFENLRPISNLTFTSQLTERAVVNQANDYLNLYQKHNRPIASIMVRRRPYYIRVKHDILMNMNR</sequence>
<dbReference type="OrthoDB" id="5969508at2759"/>
<evidence type="ECO:0000313" key="1">
    <source>
        <dbReference type="EMBL" id="CAB4038650.1"/>
    </source>
</evidence>
<accession>A0A6S7K9J5</accession>
<gene>
    <name evidence="1" type="ORF">PACLA_8A012123</name>
</gene>
<proteinExistence type="predicted"/>
<keyword evidence="2" id="KW-1185">Reference proteome</keyword>